<proteinExistence type="predicted"/>
<protein>
    <submittedName>
        <fullName evidence="1">Uncharacterized protein</fullName>
    </submittedName>
</protein>
<gene>
    <name evidence="1" type="ORF">THAPSDRAFT_11721</name>
</gene>
<accession>B8CFC9</accession>
<dbReference type="SUPFAM" id="SSF53098">
    <property type="entry name" value="Ribonuclease H-like"/>
    <property type="match status" value="1"/>
</dbReference>
<dbReference type="GO" id="GO:0003676">
    <property type="term" value="F:nucleic acid binding"/>
    <property type="evidence" value="ECO:0007669"/>
    <property type="project" value="InterPro"/>
</dbReference>
<dbReference type="InterPro" id="IPR012337">
    <property type="entry name" value="RNaseH-like_sf"/>
</dbReference>
<dbReference type="KEGG" id="tps:THAPSDRAFT_11721"/>
<evidence type="ECO:0000313" key="2">
    <source>
        <dbReference type="Proteomes" id="UP000001449"/>
    </source>
</evidence>
<dbReference type="HOGENOM" id="CLU_031767_0_0_1"/>
<dbReference type="AlphaFoldDB" id="B8CFC9"/>
<reference evidence="1 2" key="1">
    <citation type="journal article" date="2004" name="Science">
        <title>The genome of the diatom Thalassiosira pseudonana: ecology, evolution, and metabolism.</title>
        <authorList>
            <person name="Armbrust E.V."/>
            <person name="Berges J.A."/>
            <person name="Bowler C."/>
            <person name="Green B.R."/>
            <person name="Martinez D."/>
            <person name="Putnam N.H."/>
            <person name="Zhou S."/>
            <person name="Allen A.E."/>
            <person name="Apt K.E."/>
            <person name="Bechner M."/>
            <person name="Brzezinski M.A."/>
            <person name="Chaal B.K."/>
            <person name="Chiovitti A."/>
            <person name="Davis A.K."/>
            <person name="Demarest M.S."/>
            <person name="Detter J.C."/>
            <person name="Glavina T."/>
            <person name="Goodstein D."/>
            <person name="Hadi M.Z."/>
            <person name="Hellsten U."/>
            <person name="Hildebrand M."/>
            <person name="Jenkins B.D."/>
            <person name="Jurka J."/>
            <person name="Kapitonov V.V."/>
            <person name="Kroger N."/>
            <person name="Lau W.W."/>
            <person name="Lane T.W."/>
            <person name="Larimer F.W."/>
            <person name="Lippmeier J.C."/>
            <person name="Lucas S."/>
            <person name="Medina M."/>
            <person name="Montsant A."/>
            <person name="Obornik M."/>
            <person name="Parker M.S."/>
            <person name="Palenik B."/>
            <person name="Pazour G.J."/>
            <person name="Richardson P.M."/>
            <person name="Rynearson T.A."/>
            <person name="Saito M.A."/>
            <person name="Schwartz D.C."/>
            <person name="Thamatrakoln K."/>
            <person name="Valentin K."/>
            <person name="Vardi A."/>
            <person name="Wilkerson F.P."/>
            <person name="Rokhsar D.S."/>
        </authorList>
    </citation>
    <scope>NUCLEOTIDE SEQUENCE [LARGE SCALE GENOMIC DNA]</scope>
    <source>
        <strain evidence="1 2">CCMP1335</strain>
    </source>
</reference>
<dbReference type="InParanoid" id="B8CFC9"/>
<dbReference type="GeneID" id="7442800"/>
<keyword evidence="2" id="KW-1185">Reference proteome</keyword>
<evidence type="ECO:0000313" key="1">
    <source>
        <dbReference type="EMBL" id="EED87605.1"/>
    </source>
</evidence>
<dbReference type="InterPro" id="IPR036397">
    <property type="entry name" value="RNaseH_sf"/>
</dbReference>
<dbReference type="Gene3D" id="3.30.420.10">
    <property type="entry name" value="Ribonuclease H-like superfamily/Ribonuclease H"/>
    <property type="match status" value="1"/>
</dbReference>
<dbReference type="RefSeq" id="XP_002294825.1">
    <property type="nucleotide sequence ID" value="XM_002294789.1"/>
</dbReference>
<dbReference type="EMBL" id="CM000653">
    <property type="protein sequence ID" value="EED87605.1"/>
    <property type="molecule type" value="Genomic_DNA"/>
</dbReference>
<reference evidence="1 2" key="2">
    <citation type="journal article" date="2008" name="Nature">
        <title>The Phaeodactylum genome reveals the evolutionary history of diatom genomes.</title>
        <authorList>
            <person name="Bowler C."/>
            <person name="Allen A.E."/>
            <person name="Badger J.H."/>
            <person name="Grimwood J."/>
            <person name="Jabbari K."/>
            <person name="Kuo A."/>
            <person name="Maheswari U."/>
            <person name="Martens C."/>
            <person name="Maumus F."/>
            <person name="Otillar R.P."/>
            <person name="Rayko E."/>
            <person name="Salamov A."/>
            <person name="Vandepoele K."/>
            <person name="Beszteri B."/>
            <person name="Gruber A."/>
            <person name="Heijde M."/>
            <person name="Katinka M."/>
            <person name="Mock T."/>
            <person name="Valentin K."/>
            <person name="Verret F."/>
            <person name="Berges J.A."/>
            <person name="Brownlee C."/>
            <person name="Cadoret J.P."/>
            <person name="Chiovitti A."/>
            <person name="Choi C.J."/>
            <person name="Coesel S."/>
            <person name="De Martino A."/>
            <person name="Detter J.C."/>
            <person name="Durkin C."/>
            <person name="Falciatore A."/>
            <person name="Fournet J."/>
            <person name="Haruta M."/>
            <person name="Huysman M.J."/>
            <person name="Jenkins B.D."/>
            <person name="Jiroutova K."/>
            <person name="Jorgensen R.E."/>
            <person name="Joubert Y."/>
            <person name="Kaplan A."/>
            <person name="Kroger N."/>
            <person name="Kroth P.G."/>
            <person name="La Roche J."/>
            <person name="Lindquist E."/>
            <person name="Lommer M."/>
            <person name="Martin-Jezequel V."/>
            <person name="Lopez P.J."/>
            <person name="Lucas S."/>
            <person name="Mangogna M."/>
            <person name="McGinnis K."/>
            <person name="Medlin L.K."/>
            <person name="Montsant A."/>
            <person name="Oudot-Le Secq M.P."/>
            <person name="Napoli C."/>
            <person name="Obornik M."/>
            <person name="Parker M.S."/>
            <person name="Petit J.L."/>
            <person name="Porcel B.M."/>
            <person name="Poulsen N."/>
            <person name="Robison M."/>
            <person name="Rychlewski L."/>
            <person name="Rynearson T.A."/>
            <person name="Schmutz J."/>
            <person name="Shapiro H."/>
            <person name="Siaut M."/>
            <person name="Stanley M."/>
            <person name="Sussman M.R."/>
            <person name="Taylor A.R."/>
            <person name="Vardi A."/>
            <person name="von Dassow P."/>
            <person name="Vyverman W."/>
            <person name="Willis A."/>
            <person name="Wyrwicz L.S."/>
            <person name="Rokhsar D.S."/>
            <person name="Weissenbach J."/>
            <person name="Armbrust E.V."/>
            <person name="Green B.R."/>
            <person name="Van de Peer Y."/>
            <person name="Grigoriev I.V."/>
        </authorList>
    </citation>
    <scope>NUCLEOTIDE SEQUENCE [LARGE SCALE GENOMIC DNA]</scope>
    <source>
        <strain evidence="1 2">CCMP1335</strain>
    </source>
</reference>
<sequence length="449" mass="51186">MILSTPMQDWLQVDRHVKHTMYRTSWKMYLRETVDDLEANLVLNPDGIVGAIEQLDTGIIWQHSEHPTANYFLREKTVLFIPPQAQPVTGYFQEERLYAVIAYTVQPIAHDPPTQHPAVIDDEAALRNAPRLTVVSDGSMDPISGRAAFAWVITGPDRIGYVKRSKPIRTNPRYMSSFRSELEGVHDVISYLTTNHYTGQHIDLWCNNKWCIDALSNPHNAIDELGRAEGALIKATRTLLREFTGITLHHIYGHQDDTLTYDDLTIESQLNVDCDTAAKEQMRKSTLSGRTEAEPGTGAMLYLGDDMVTSHMAEQIQYAGQAPPMFQYIRDRFEWTDQQCTAINWKGIGVAKKRLTRPQSHRTTQMMYGWLNVGHQKIKIEQDGLCPCYGKEEETQIHLYRCTNSTMRESLAFGIKEMEKTLYKSGMAAQVYLGFIDQICKTTRLPRAP</sequence>
<dbReference type="Proteomes" id="UP000001449">
    <property type="component" value="Chromosome 22"/>
</dbReference>
<organism evidence="1 2">
    <name type="scientific">Thalassiosira pseudonana</name>
    <name type="common">Marine diatom</name>
    <name type="synonym">Cyclotella nana</name>
    <dbReference type="NCBI Taxonomy" id="35128"/>
    <lineage>
        <taxon>Eukaryota</taxon>
        <taxon>Sar</taxon>
        <taxon>Stramenopiles</taxon>
        <taxon>Ochrophyta</taxon>
        <taxon>Bacillariophyta</taxon>
        <taxon>Coscinodiscophyceae</taxon>
        <taxon>Thalassiosirophycidae</taxon>
        <taxon>Thalassiosirales</taxon>
        <taxon>Thalassiosiraceae</taxon>
        <taxon>Thalassiosira</taxon>
    </lineage>
</organism>
<dbReference type="PaxDb" id="35128-Thaps11721"/>
<name>B8CFC9_THAPS</name>